<dbReference type="PANTHER" id="PTHR39624">
    <property type="entry name" value="PROTEIN INVOLVED IN RIMO-MEDIATED BETA-METHYLTHIOLATION OF RIBOSOMAL PROTEIN S12 YCAO"/>
    <property type="match status" value="1"/>
</dbReference>
<dbReference type="RefSeq" id="WP_193194877.1">
    <property type="nucleotide sequence ID" value="NZ_JACZFR010000068.1"/>
</dbReference>
<dbReference type="PANTHER" id="PTHR39624:SF2">
    <property type="entry name" value="OSMC-LIKE PROTEIN"/>
    <property type="match status" value="1"/>
</dbReference>
<organism evidence="1 2">
    <name type="scientific">Microbulbifer taiwanensis</name>
    <dbReference type="NCBI Taxonomy" id="986746"/>
    <lineage>
        <taxon>Bacteria</taxon>
        <taxon>Pseudomonadati</taxon>
        <taxon>Pseudomonadota</taxon>
        <taxon>Gammaproteobacteria</taxon>
        <taxon>Cellvibrionales</taxon>
        <taxon>Microbulbiferaceae</taxon>
        <taxon>Microbulbifer</taxon>
    </lineage>
</organism>
<gene>
    <name evidence="1" type="ORF">ACFQBM_01540</name>
</gene>
<dbReference type="InterPro" id="IPR036102">
    <property type="entry name" value="OsmC/Ohrsf"/>
</dbReference>
<dbReference type="Proteomes" id="UP001596425">
    <property type="component" value="Unassembled WGS sequence"/>
</dbReference>
<protein>
    <submittedName>
        <fullName evidence="1">OsmC family protein</fullName>
        <ecNumber evidence="1">1.11.1.-</ecNumber>
    </submittedName>
</protein>
<proteinExistence type="predicted"/>
<comment type="caution">
    <text evidence="1">The sequence shown here is derived from an EMBL/GenBank/DDBJ whole genome shotgun (WGS) entry which is preliminary data.</text>
</comment>
<keyword evidence="1" id="KW-0560">Oxidoreductase</keyword>
<keyword evidence="1" id="KW-0575">Peroxidase</keyword>
<dbReference type="InterPro" id="IPR003718">
    <property type="entry name" value="OsmC/Ohr_fam"/>
</dbReference>
<evidence type="ECO:0000313" key="1">
    <source>
        <dbReference type="EMBL" id="MFC6631941.1"/>
    </source>
</evidence>
<accession>A0ABW1YGQ2</accession>
<keyword evidence="2" id="KW-1185">Reference proteome</keyword>
<dbReference type="GO" id="GO:0004601">
    <property type="term" value="F:peroxidase activity"/>
    <property type="evidence" value="ECO:0007669"/>
    <property type="project" value="UniProtKB-KW"/>
</dbReference>
<dbReference type="Pfam" id="PF02566">
    <property type="entry name" value="OsmC"/>
    <property type="match status" value="1"/>
</dbReference>
<dbReference type="EC" id="1.11.1.-" evidence="1"/>
<dbReference type="EMBL" id="JBHSVR010000001">
    <property type="protein sequence ID" value="MFC6631941.1"/>
    <property type="molecule type" value="Genomic_DNA"/>
</dbReference>
<evidence type="ECO:0000313" key="2">
    <source>
        <dbReference type="Proteomes" id="UP001596425"/>
    </source>
</evidence>
<reference evidence="2" key="1">
    <citation type="journal article" date="2019" name="Int. J. Syst. Evol. Microbiol.">
        <title>The Global Catalogue of Microorganisms (GCM) 10K type strain sequencing project: providing services to taxonomists for standard genome sequencing and annotation.</title>
        <authorList>
            <consortium name="The Broad Institute Genomics Platform"/>
            <consortium name="The Broad Institute Genome Sequencing Center for Infectious Disease"/>
            <person name="Wu L."/>
            <person name="Ma J."/>
        </authorList>
    </citation>
    <scope>NUCLEOTIDE SEQUENCE [LARGE SCALE GENOMIC DNA]</scope>
    <source>
        <strain evidence="2">CGMCC 1.13718</strain>
    </source>
</reference>
<dbReference type="Gene3D" id="3.30.300.20">
    <property type="match status" value="1"/>
</dbReference>
<sequence length="152" mass="16780">MAGPTPTVVTVEETLEGKFVQQMQSGPHLLVADEPEDLGGDNLGPGPYEYLLMALGACTGMTIRMYADRKEIPLDKVRVILSHQKVHARDCEDCESKEGKVDEIVREITLEGSLTGEQRQMLLDIANRCPVHNTLTSEILVRSRLSSRTTTS</sequence>
<dbReference type="SUPFAM" id="SSF82784">
    <property type="entry name" value="OsmC-like"/>
    <property type="match status" value="1"/>
</dbReference>
<dbReference type="InterPro" id="IPR015946">
    <property type="entry name" value="KH_dom-like_a/b"/>
</dbReference>
<name>A0ABW1YGQ2_9GAMM</name>